<dbReference type="GO" id="GO:0061798">
    <property type="term" value="F:GTP 3',8'-cyclase activity"/>
    <property type="evidence" value="ECO:0007669"/>
    <property type="project" value="UniProtKB-EC"/>
</dbReference>
<dbReference type="InterPro" id="IPR010505">
    <property type="entry name" value="MoaA_twitch"/>
</dbReference>
<dbReference type="HAMAP" id="MF_01225_B">
    <property type="entry name" value="MoaA_B"/>
    <property type="match status" value="1"/>
</dbReference>
<protein>
    <recommendedName>
        <fullName evidence="2">GTP 3',8-cyclase</fullName>
        <ecNumber evidence="2">4.1.99.22</ecNumber>
    </recommendedName>
</protein>
<dbReference type="NCBIfam" id="TIGR02666">
    <property type="entry name" value="moaA"/>
    <property type="match status" value="1"/>
</dbReference>
<evidence type="ECO:0000256" key="8">
    <source>
        <dbReference type="ARBA" id="ARBA00023014"/>
    </source>
</evidence>
<dbReference type="Gene3D" id="3.20.20.70">
    <property type="entry name" value="Aldolase class I"/>
    <property type="match status" value="1"/>
</dbReference>
<keyword evidence="7" id="KW-0408">Iron</keyword>
<dbReference type="SFLD" id="SFLDG01386">
    <property type="entry name" value="main_SPASM_domain-containing"/>
    <property type="match status" value="1"/>
</dbReference>
<dbReference type="InterPro" id="IPR013483">
    <property type="entry name" value="MoaA"/>
</dbReference>
<dbReference type="PROSITE" id="PS51918">
    <property type="entry name" value="RADICAL_SAM"/>
    <property type="match status" value="1"/>
</dbReference>
<name>A0A3B0W0U1_9ZZZZ</name>
<dbReference type="PROSITE" id="PS01305">
    <property type="entry name" value="MOAA_NIFB_PQQE"/>
    <property type="match status" value="1"/>
</dbReference>
<evidence type="ECO:0000256" key="1">
    <source>
        <dbReference type="ARBA" id="ARBA00001966"/>
    </source>
</evidence>
<dbReference type="InterPro" id="IPR000385">
    <property type="entry name" value="MoaA_NifB_PqqE_Fe-S-bd_CS"/>
</dbReference>
<dbReference type="InterPro" id="IPR007197">
    <property type="entry name" value="rSAM"/>
</dbReference>
<keyword evidence="3" id="KW-0004">4Fe-4S</keyword>
<dbReference type="InterPro" id="IPR050105">
    <property type="entry name" value="MoCo_biosynth_MoaA/MoaC"/>
</dbReference>
<evidence type="ECO:0000256" key="10">
    <source>
        <dbReference type="ARBA" id="ARBA00023150"/>
    </source>
</evidence>
<evidence type="ECO:0000256" key="11">
    <source>
        <dbReference type="ARBA" id="ARBA00023239"/>
    </source>
</evidence>
<dbReference type="AlphaFoldDB" id="A0A3B0W0U1"/>
<evidence type="ECO:0000256" key="5">
    <source>
        <dbReference type="ARBA" id="ARBA00022723"/>
    </source>
</evidence>
<dbReference type="InterPro" id="IPR006638">
    <property type="entry name" value="Elp3/MiaA/NifB-like_rSAM"/>
</dbReference>
<dbReference type="GO" id="GO:0046872">
    <property type="term" value="F:metal ion binding"/>
    <property type="evidence" value="ECO:0007669"/>
    <property type="project" value="UniProtKB-KW"/>
</dbReference>
<dbReference type="SFLD" id="SFLDG01067">
    <property type="entry name" value="SPASM/twitch_domain_containing"/>
    <property type="match status" value="1"/>
</dbReference>
<evidence type="ECO:0000256" key="6">
    <source>
        <dbReference type="ARBA" id="ARBA00022741"/>
    </source>
</evidence>
<comment type="catalytic activity">
    <reaction evidence="12">
        <text>GTP + AH2 + S-adenosyl-L-methionine = (8S)-3',8-cyclo-7,8-dihydroguanosine 5'-triphosphate + 5'-deoxyadenosine + L-methionine + A + H(+)</text>
        <dbReference type="Rhea" id="RHEA:49576"/>
        <dbReference type="ChEBI" id="CHEBI:13193"/>
        <dbReference type="ChEBI" id="CHEBI:15378"/>
        <dbReference type="ChEBI" id="CHEBI:17319"/>
        <dbReference type="ChEBI" id="CHEBI:17499"/>
        <dbReference type="ChEBI" id="CHEBI:37565"/>
        <dbReference type="ChEBI" id="CHEBI:57844"/>
        <dbReference type="ChEBI" id="CHEBI:59789"/>
        <dbReference type="ChEBI" id="CHEBI:131766"/>
        <dbReference type="EC" id="4.1.99.22"/>
    </reaction>
</comment>
<dbReference type="PANTHER" id="PTHR22960">
    <property type="entry name" value="MOLYBDOPTERIN COFACTOR SYNTHESIS PROTEIN A"/>
    <property type="match status" value="1"/>
</dbReference>
<dbReference type="SFLD" id="SFLDS00029">
    <property type="entry name" value="Radical_SAM"/>
    <property type="match status" value="1"/>
</dbReference>
<evidence type="ECO:0000256" key="4">
    <source>
        <dbReference type="ARBA" id="ARBA00022691"/>
    </source>
</evidence>
<dbReference type="UniPathway" id="UPA00344"/>
<evidence type="ECO:0000256" key="12">
    <source>
        <dbReference type="ARBA" id="ARBA00048697"/>
    </source>
</evidence>
<dbReference type="GO" id="GO:0051539">
    <property type="term" value="F:4 iron, 4 sulfur cluster binding"/>
    <property type="evidence" value="ECO:0007669"/>
    <property type="project" value="UniProtKB-KW"/>
</dbReference>
<comment type="cofactor">
    <cofactor evidence="1">
        <name>[4Fe-4S] cluster</name>
        <dbReference type="ChEBI" id="CHEBI:49883"/>
    </cofactor>
</comment>
<keyword evidence="8" id="KW-0411">Iron-sulfur</keyword>
<dbReference type="GO" id="GO:0061799">
    <property type="term" value="F:cyclic pyranopterin monophosphate synthase activity"/>
    <property type="evidence" value="ECO:0007669"/>
    <property type="project" value="TreeGrafter"/>
</dbReference>
<dbReference type="Pfam" id="PF06463">
    <property type="entry name" value="Mob_synth_C"/>
    <property type="match status" value="1"/>
</dbReference>
<evidence type="ECO:0000256" key="2">
    <source>
        <dbReference type="ARBA" id="ARBA00012167"/>
    </source>
</evidence>
<keyword evidence="9" id="KW-0342">GTP-binding</keyword>
<dbReference type="InterPro" id="IPR040064">
    <property type="entry name" value="MoaA-like"/>
</dbReference>
<dbReference type="CDD" id="cd21117">
    <property type="entry name" value="Twitch_MoaA"/>
    <property type="match status" value="1"/>
</dbReference>
<dbReference type="EC" id="4.1.99.22" evidence="2"/>
<dbReference type="EMBL" id="UOEU01000657">
    <property type="protein sequence ID" value="VAW37234.1"/>
    <property type="molecule type" value="Genomic_DNA"/>
</dbReference>
<dbReference type="GO" id="GO:0006777">
    <property type="term" value="P:Mo-molybdopterin cofactor biosynthetic process"/>
    <property type="evidence" value="ECO:0007669"/>
    <property type="project" value="UniProtKB-KW"/>
</dbReference>
<dbReference type="Pfam" id="PF04055">
    <property type="entry name" value="Radical_SAM"/>
    <property type="match status" value="1"/>
</dbReference>
<keyword evidence="10" id="KW-0501">Molybdenum cofactor biosynthesis</keyword>
<evidence type="ECO:0000256" key="3">
    <source>
        <dbReference type="ARBA" id="ARBA00022485"/>
    </source>
</evidence>
<sequence length="338" mass="37476">MTLKIVDKFGRPVRDLRISVIDKCNFRCPYCMPAEIFGADYNFLAKEELLTDDEIVRLAALFAQLGVTKFRLTGGEPLIRPGLPALIARLAQIPNIDDLALTTNGYFLAKQAQALKDAGLHRLTISLDSLDNEVFQVLNGRRSTVDRVLDGLAAAEMAGFTQMKINCVIKKNVNDHTVVDVARHFKGSGHIVRYIEYMDVGNLNGWKLDDVVTAEQILALIDAEIPIEPVAPNYKGEVANRYRYLDGSGEIGIIASVTKPFCGNCTRVRLSSAGEYYTCLFGNQGTDLRAPLRKGASNDEMLKLIAGVWQQRSDRYSELRTSFTHLPVKGAEMYRLGG</sequence>
<evidence type="ECO:0000256" key="9">
    <source>
        <dbReference type="ARBA" id="ARBA00023134"/>
    </source>
</evidence>
<keyword evidence="4" id="KW-0949">S-adenosyl-L-methionine</keyword>
<dbReference type="CDD" id="cd01335">
    <property type="entry name" value="Radical_SAM"/>
    <property type="match status" value="1"/>
</dbReference>
<keyword evidence="5" id="KW-0479">Metal-binding</keyword>
<dbReference type="SMART" id="SM00729">
    <property type="entry name" value="Elp3"/>
    <property type="match status" value="1"/>
</dbReference>
<dbReference type="SUPFAM" id="SSF102114">
    <property type="entry name" value="Radical SAM enzymes"/>
    <property type="match status" value="1"/>
</dbReference>
<reference evidence="14" key="1">
    <citation type="submission" date="2018-06" db="EMBL/GenBank/DDBJ databases">
        <authorList>
            <person name="Zhirakovskaya E."/>
        </authorList>
    </citation>
    <scope>NUCLEOTIDE SEQUENCE</scope>
</reference>
<organism evidence="14">
    <name type="scientific">hydrothermal vent metagenome</name>
    <dbReference type="NCBI Taxonomy" id="652676"/>
    <lineage>
        <taxon>unclassified sequences</taxon>
        <taxon>metagenomes</taxon>
        <taxon>ecological metagenomes</taxon>
    </lineage>
</organism>
<proteinExistence type="inferred from homology"/>
<keyword evidence="11 14" id="KW-0456">Lyase</keyword>
<gene>
    <name evidence="14" type="ORF">MNBD_CHLOROFLEXI01-4814</name>
</gene>
<accession>A0A3B0W0U1</accession>
<evidence type="ECO:0000313" key="14">
    <source>
        <dbReference type="EMBL" id="VAW37234.1"/>
    </source>
</evidence>
<dbReference type="PANTHER" id="PTHR22960:SF0">
    <property type="entry name" value="MOLYBDENUM COFACTOR BIOSYNTHESIS PROTEIN 1"/>
    <property type="match status" value="1"/>
</dbReference>
<evidence type="ECO:0000256" key="7">
    <source>
        <dbReference type="ARBA" id="ARBA00023004"/>
    </source>
</evidence>
<dbReference type="GO" id="GO:0005525">
    <property type="term" value="F:GTP binding"/>
    <property type="evidence" value="ECO:0007669"/>
    <property type="project" value="UniProtKB-KW"/>
</dbReference>
<dbReference type="SFLD" id="SFLDG01383">
    <property type="entry name" value="cyclic_pyranopterin_phosphate"/>
    <property type="match status" value="1"/>
</dbReference>
<keyword evidence="6" id="KW-0547">Nucleotide-binding</keyword>
<feature type="domain" description="Radical SAM core" evidence="13">
    <location>
        <begin position="8"/>
        <end position="228"/>
    </location>
</feature>
<evidence type="ECO:0000259" key="13">
    <source>
        <dbReference type="PROSITE" id="PS51918"/>
    </source>
</evidence>
<dbReference type="InterPro" id="IPR058240">
    <property type="entry name" value="rSAM_sf"/>
</dbReference>
<dbReference type="InterPro" id="IPR013785">
    <property type="entry name" value="Aldolase_TIM"/>
</dbReference>